<dbReference type="InterPro" id="IPR023393">
    <property type="entry name" value="START-like_dom_sf"/>
</dbReference>
<name>A0A5J4K4T4_9CHLR</name>
<dbReference type="PANTHER" id="PTHR38588">
    <property type="entry name" value="BLL0334 PROTEIN"/>
    <property type="match status" value="1"/>
</dbReference>
<dbReference type="RefSeq" id="WP_151726766.1">
    <property type="nucleotide sequence ID" value="NZ_BKZV01000001.1"/>
</dbReference>
<dbReference type="Proteomes" id="UP000334820">
    <property type="component" value="Unassembled WGS sequence"/>
</dbReference>
<proteinExistence type="predicted"/>
<gene>
    <name evidence="1" type="ORF">KTAU_03990</name>
</gene>
<dbReference type="AlphaFoldDB" id="A0A5J4K4T4"/>
<organism evidence="1 2">
    <name type="scientific">Thermogemmatispora aurantia</name>
    <dbReference type="NCBI Taxonomy" id="2045279"/>
    <lineage>
        <taxon>Bacteria</taxon>
        <taxon>Bacillati</taxon>
        <taxon>Chloroflexota</taxon>
        <taxon>Ktedonobacteria</taxon>
        <taxon>Thermogemmatisporales</taxon>
        <taxon>Thermogemmatisporaceae</taxon>
        <taxon>Thermogemmatispora</taxon>
    </lineage>
</organism>
<dbReference type="InterPro" id="IPR010419">
    <property type="entry name" value="CO_DH_gsu"/>
</dbReference>
<accession>A0A5J4K4T4</accession>
<sequence length="157" mass="17134">MKLNGAVNVSAPREEVWQLFMDPTQLCRVVPGCEQAQRVDDTHYEALLAVKIQFMTIRARAHGTLLEAREPDHLVAEMVGEPLAMAGAFRAHLVVDLIPTPLTGGTEVRYTIELSMLGRLASLGEAIIRATANRLASQFAANVAQLFSAQAQEPGQR</sequence>
<dbReference type="Pfam" id="PF06240">
    <property type="entry name" value="COXG"/>
    <property type="match status" value="1"/>
</dbReference>
<protein>
    <recommendedName>
        <fullName evidence="3">Carbon monoxide dehydrogenase</fullName>
    </recommendedName>
</protein>
<dbReference type="PANTHER" id="PTHR38588:SF1">
    <property type="entry name" value="BLL0334 PROTEIN"/>
    <property type="match status" value="1"/>
</dbReference>
<evidence type="ECO:0000313" key="1">
    <source>
        <dbReference type="EMBL" id="GER81761.1"/>
    </source>
</evidence>
<dbReference type="EMBL" id="BKZV01000001">
    <property type="protein sequence ID" value="GER81761.1"/>
    <property type="molecule type" value="Genomic_DNA"/>
</dbReference>
<dbReference type="CDD" id="cd05018">
    <property type="entry name" value="CoxG"/>
    <property type="match status" value="1"/>
</dbReference>
<comment type="caution">
    <text evidence="1">The sequence shown here is derived from an EMBL/GenBank/DDBJ whole genome shotgun (WGS) entry which is preliminary data.</text>
</comment>
<dbReference type="Gene3D" id="3.30.530.20">
    <property type="match status" value="1"/>
</dbReference>
<evidence type="ECO:0000313" key="2">
    <source>
        <dbReference type="Proteomes" id="UP000334820"/>
    </source>
</evidence>
<reference evidence="1 2" key="1">
    <citation type="journal article" date="2019" name="Int. J. Syst. Evol. Microbiol.">
        <title>Thermogemmatispora aurantia sp. nov. and Thermogemmatispora argillosa sp. nov., within the class Ktedonobacteria, and emended description of the genus Thermogemmatispora.</title>
        <authorList>
            <person name="Zheng Y."/>
            <person name="Wang C.M."/>
            <person name="Sakai Y."/>
            <person name="Abe K."/>
            <person name="Yokota A."/>
            <person name="Yabe S."/>
        </authorList>
    </citation>
    <scope>NUCLEOTIDE SEQUENCE [LARGE SCALE GENOMIC DNA]</scope>
    <source>
        <strain evidence="1 2">A1-2</strain>
    </source>
</reference>
<evidence type="ECO:0008006" key="3">
    <source>
        <dbReference type="Google" id="ProtNLM"/>
    </source>
</evidence>
<dbReference type="SUPFAM" id="SSF55961">
    <property type="entry name" value="Bet v1-like"/>
    <property type="match status" value="1"/>
</dbReference>
<keyword evidence="2" id="KW-1185">Reference proteome</keyword>